<accession>A0A938WSB9</accession>
<feature type="chain" id="PRO_5037266984" evidence="2">
    <location>
        <begin position="21"/>
        <end position="274"/>
    </location>
</feature>
<gene>
    <name evidence="4" type="ORF">H6A34_03060</name>
</gene>
<evidence type="ECO:0000313" key="5">
    <source>
        <dbReference type="Proteomes" id="UP000706891"/>
    </source>
</evidence>
<sequence>MKRHIILLIFALCAMHQTFAQYDFLRPVKDSIPGGYDFWIYTPQDYYYSYDSTPVIIFLHGRSLCGNNLNRVKRYGPLDAIVKGRQIEALVIVPQNPGGAWNPKKINDVLEWTKKHYAMDSTRVYVMGMSLGGYGTLDFAATYPDKIAAAMALCGGCSYNDVSGLGKLPLWIMHGTADRAVPIKYSKVVVESLQRDGNDKRLRFTWMKGASHGALARIFYLKKTYEWLFSHSLLDKERMVNTEINIDKSDLSDAYDDMITGAPDPEIIYDKTIY</sequence>
<protein>
    <submittedName>
        <fullName evidence="4">Dienelactone hydrolase family protein</fullName>
    </submittedName>
</protein>
<dbReference type="GO" id="GO:0016787">
    <property type="term" value="F:hydrolase activity"/>
    <property type="evidence" value="ECO:0007669"/>
    <property type="project" value="UniProtKB-KW"/>
</dbReference>
<keyword evidence="5" id="KW-1185">Reference proteome</keyword>
<dbReference type="PANTHER" id="PTHR43037:SF1">
    <property type="entry name" value="BLL1128 PROTEIN"/>
    <property type="match status" value="1"/>
</dbReference>
<dbReference type="Proteomes" id="UP000706891">
    <property type="component" value="Unassembled WGS sequence"/>
</dbReference>
<dbReference type="InterPro" id="IPR050955">
    <property type="entry name" value="Plant_Biomass_Hydrol_Est"/>
</dbReference>
<feature type="domain" description="Phospholipase/carboxylesterase/thioesterase" evidence="3">
    <location>
        <begin position="116"/>
        <end position="214"/>
    </location>
</feature>
<dbReference type="EMBL" id="JACJJG010000007">
    <property type="protein sequence ID" value="MBM6672861.1"/>
    <property type="molecule type" value="Genomic_DNA"/>
</dbReference>
<dbReference type="Gene3D" id="3.40.50.1820">
    <property type="entry name" value="alpha/beta hydrolase"/>
    <property type="match status" value="1"/>
</dbReference>
<dbReference type="Pfam" id="PF02230">
    <property type="entry name" value="Abhydrolase_2"/>
    <property type="match status" value="1"/>
</dbReference>
<keyword evidence="1 2" id="KW-0732">Signal</keyword>
<evidence type="ECO:0000256" key="1">
    <source>
        <dbReference type="ARBA" id="ARBA00022729"/>
    </source>
</evidence>
<dbReference type="SUPFAM" id="SSF53474">
    <property type="entry name" value="alpha/beta-Hydrolases"/>
    <property type="match status" value="1"/>
</dbReference>
<keyword evidence="4" id="KW-0378">Hydrolase</keyword>
<dbReference type="PANTHER" id="PTHR43037">
    <property type="entry name" value="UNNAMED PRODUCT-RELATED"/>
    <property type="match status" value="1"/>
</dbReference>
<reference evidence="4" key="1">
    <citation type="submission" date="2020-08" db="EMBL/GenBank/DDBJ databases">
        <authorList>
            <person name="Cejkova D."/>
            <person name="Kubasova T."/>
            <person name="Jahodarova E."/>
            <person name="Rychlik I."/>
        </authorList>
    </citation>
    <scope>NUCLEOTIDE SEQUENCE</scope>
    <source>
        <strain evidence="4">An824</strain>
    </source>
</reference>
<evidence type="ECO:0000313" key="4">
    <source>
        <dbReference type="EMBL" id="MBM6672861.1"/>
    </source>
</evidence>
<dbReference type="AlphaFoldDB" id="A0A938WSB9"/>
<evidence type="ECO:0000256" key="2">
    <source>
        <dbReference type="SAM" id="SignalP"/>
    </source>
</evidence>
<name>A0A938WSB9_9BACT</name>
<dbReference type="InterPro" id="IPR003140">
    <property type="entry name" value="PLipase/COase/thioEstase"/>
</dbReference>
<comment type="caution">
    <text evidence="4">The sequence shown here is derived from an EMBL/GenBank/DDBJ whole genome shotgun (WGS) entry which is preliminary data.</text>
</comment>
<feature type="signal peptide" evidence="2">
    <location>
        <begin position="1"/>
        <end position="20"/>
    </location>
</feature>
<organism evidence="4 5">
    <name type="scientific">Marseilla massiliensis</name>
    <dbReference type="NCBI Taxonomy" id="1841864"/>
    <lineage>
        <taxon>Bacteria</taxon>
        <taxon>Pseudomonadati</taxon>
        <taxon>Bacteroidota</taxon>
        <taxon>Bacteroidia</taxon>
        <taxon>Bacteroidales</taxon>
        <taxon>Prevotellaceae</taxon>
        <taxon>Marseilla</taxon>
    </lineage>
</organism>
<dbReference type="InterPro" id="IPR029058">
    <property type="entry name" value="AB_hydrolase_fold"/>
</dbReference>
<reference evidence="4" key="2">
    <citation type="journal article" date="2021" name="Sci. Rep.">
        <title>The distribution of antibiotic resistance genes in chicken gut microbiota commensals.</title>
        <authorList>
            <person name="Juricova H."/>
            <person name="Matiasovicova J."/>
            <person name="Kubasova T."/>
            <person name="Cejkova D."/>
            <person name="Rychlik I."/>
        </authorList>
    </citation>
    <scope>NUCLEOTIDE SEQUENCE</scope>
    <source>
        <strain evidence="4">An824</strain>
    </source>
</reference>
<proteinExistence type="predicted"/>
<evidence type="ECO:0000259" key="3">
    <source>
        <dbReference type="Pfam" id="PF02230"/>
    </source>
</evidence>